<comment type="caution">
    <text evidence="10">The sequence shown here is derived from an EMBL/GenBank/DDBJ whole genome shotgun (WGS) entry which is preliminary data.</text>
</comment>
<evidence type="ECO:0000256" key="5">
    <source>
        <dbReference type="ARBA" id="ARBA00023125"/>
    </source>
</evidence>
<comment type="subcellular location">
    <subcellularLocation>
        <location evidence="1">Nucleus</location>
    </subcellularLocation>
</comment>
<dbReference type="PANTHER" id="PTHR47782">
    <property type="entry name" value="ZN(II)2CYS6 TRANSCRIPTION FACTOR (EUROFUNG)-RELATED"/>
    <property type="match status" value="1"/>
</dbReference>
<organism evidence="10 11">
    <name type="scientific">Trichomonascus ciferrii</name>
    <dbReference type="NCBI Taxonomy" id="44093"/>
    <lineage>
        <taxon>Eukaryota</taxon>
        <taxon>Fungi</taxon>
        <taxon>Dikarya</taxon>
        <taxon>Ascomycota</taxon>
        <taxon>Saccharomycotina</taxon>
        <taxon>Dipodascomycetes</taxon>
        <taxon>Dipodascales</taxon>
        <taxon>Trichomonascaceae</taxon>
        <taxon>Trichomonascus</taxon>
        <taxon>Trichomonascus ciferrii complex</taxon>
    </lineage>
</organism>
<dbReference type="GO" id="GO:0045944">
    <property type="term" value="P:positive regulation of transcription by RNA polymerase II"/>
    <property type="evidence" value="ECO:0007669"/>
    <property type="project" value="TreeGrafter"/>
</dbReference>
<dbReference type="OrthoDB" id="189997at2759"/>
<dbReference type="GO" id="GO:0008270">
    <property type="term" value="F:zinc ion binding"/>
    <property type="evidence" value="ECO:0007669"/>
    <property type="project" value="InterPro"/>
</dbReference>
<keyword evidence="5" id="KW-0238">DNA-binding</keyword>
<accession>A0A642V7C9</accession>
<gene>
    <name evidence="10" type="ORF">TRICI_004361</name>
</gene>
<evidence type="ECO:0000259" key="9">
    <source>
        <dbReference type="SMART" id="SM00906"/>
    </source>
</evidence>
<dbReference type="GO" id="GO:0000981">
    <property type="term" value="F:DNA-binding transcription factor activity, RNA polymerase II-specific"/>
    <property type="evidence" value="ECO:0007669"/>
    <property type="project" value="TreeGrafter"/>
</dbReference>
<dbReference type="CDD" id="cd12148">
    <property type="entry name" value="fungal_TF_MHR"/>
    <property type="match status" value="1"/>
</dbReference>
<dbReference type="AlphaFoldDB" id="A0A642V7C9"/>
<feature type="compositionally biased region" description="Polar residues" evidence="8">
    <location>
        <begin position="685"/>
        <end position="700"/>
    </location>
</feature>
<evidence type="ECO:0000256" key="7">
    <source>
        <dbReference type="ARBA" id="ARBA00023242"/>
    </source>
</evidence>
<reference evidence="10" key="1">
    <citation type="journal article" date="2019" name="G3 (Bethesda)">
        <title>Genome Assemblies of Two Rare Opportunistic Yeast Pathogens: Diutina rugosa (syn. Candida rugosa) and Trichomonascus ciferrii (syn. Candida ciferrii).</title>
        <authorList>
            <person name="Mixao V."/>
            <person name="Saus E."/>
            <person name="Hansen A.P."/>
            <person name="Lass-Florl C."/>
            <person name="Gabaldon T."/>
        </authorList>
    </citation>
    <scope>NUCLEOTIDE SEQUENCE</scope>
    <source>
        <strain evidence="10">CBS 4856</strain>
    </source>
</reference>
<keyword evidence="6" id="KW-0804">Transcription</keyword>
<keyword evidence="3" id="KW-0862">Zinc</keyword>
<evidence type="ECO:0000313" key="11">
    <source>
        <dbReference type="Proteomes" id="UP000761534"/>
    </source>
</evidence>
<feature type="region of interest" description="Disordered" evidence="8">
    <location>
        <begin position="685"/>
        <end position="705"/>
    </location>
</feature>
<feature type="compositionally biased region" description="Basic and acidic residues" evidence="8">
    <location>
        <begin position="12"/>
        <end position="31"/>
    </location>
</feature>
<dbReference type="Proteomes" id="UP000761534">
    <property type="component" value="Unassembled WGS sequence"/>
</dbReference>
<dbReference type="InterPro" id="IPR007219">
    <property type="entry name" value="XnlR_reg_dom"/>
</dbReference>
<protein>
    <recommendedName>
        <fullName evidence="9">Xylanolytic transcriptional activator regulatory domain-containing protein</fullName>
    </recommendedName>
</protein>
<evidence type="ECO:0000256" key="3">
    <source>
        <dbReference type="ARBA" id="ARBA00022833"/>
    </source>
</evidence>
<dbReference type="PANTHER" id="PTHR47782:SF1">
    <property type="entry name" value="PYRIMIDINE PATHWAY REGULATORY PROTEIN 1"/>
    <property type="match status" value="1"/>
</dbReference>
<dbReference type="InterPro" id="IPR052202">
    <property type="entry name" value="Yeast_MetPath_Reg"/>
</dbReference>
<evidence type="ECO:0000256" key="4">
    <source>
        <dbReference type="ARBA" id="ARBA00023015"/>
    </source>
</evidence>
<proteinExistence type="predicted"/>
<name>A0A642V7C9_9ASCO</name>
<dbReference type="VEuPathDB" id="FungiDB:TRICI_004361"/>
<feature type="domain" description="Xylanolytic transcriptional activator regulatory" evidence="9">
    <location>
        <begin position="276"/>
        <end position="350"/>
    </location>
</feature>
<evidence type="ECO:0000256" key="6">
    <source>
        <dbReference type="ARBA" id="ARBA00023163"/>
    </source>
</evidence>
<feature type="region of interest" description="Disordered" evidence="8">
    <location>
        <begin position="1"/>
        <end position="85"/>
    </location>
</feature>
<keyword evidence="2" id="KW-0479">Metal-binding</keyword>
<keyword evidence="7" id="KW-0539">Nucleus</keyword>
<dbReference type="EMBL" id="SWFS01000334">
    <property type="protein sequence ID" value="KAA8909712.1"/>
    <property type="molecule type" value="Genomic_DNA"/>
</dbReference>
<dbReference type="GO" id="GO:0005634">
    <property type="term" value="C:nucleus"/>
    <property type="evidence" value="ECO:0007669"/>
    <property type="project" value="UniProtKB-SubCell"/>
</dbReference>
<dbReference type="Pfam" id="PF04082">
    <property type="entry name" value="Fungal_trans"/>
    <property type="match status" value="1"/>
</dbReference>
<keyword evidence="11" id="KW-1185">Reference proteome</keyword>
<evidence type="ECO:0000256" key="1">
    <source>
        <dbReference type="ARBA" id="ARBA00004123"/>
    </source>
</evidence>
<dbReference type="GO" id="GO:0006351">
    <property type="term" value="P:DNA-templated transcription"/>
    <property type="evidence" value="ECO:0007669"/>
    <property type="project" value="InterPro"/>
</dbReference>
<dbReference type="SMART" id="SM00906">
    <property type="entry name" value="Fungal_trans"/>
    <property type="match status" value="1"/>
</dbReference>
<feature type="compositionally biased region" description="Low complexity" evidence="8">
    <location>
        <begin position="47"/>
        <end position="64"/>
    </location>
</feature>
<evidence type="ECO:0000313" key="10">
    <source>
        <dbReference type="EMBL" id="KAA8909712.1"/>
    </source>
</evidence>
<feature type="compositionally biased region" description="Gly residues" evidence="8">
    <location>
        <begin position="75"/>
        <end position="84"/>
    </location>
</feature>
<evidence type="ECO:0000256" key="2">
    <source>
        <dbReference type="ARBA" id="ARBA00022723"/>
    </source>
</evidence>
<evidence type="ECO:0000256" key="8">
    <source>
        <dbReference type="SAM" id="MobiDB-lite"/>
    </source>
</evidence>
<keyword evidence="4" id="KW-0805">Transcription regulation</keyword>
<sequence length="739" mass="82915">MVSRSYVASLEENIRRFESADDGREPKRMRVADGPVEGSQGYSPVMNQNNCSTSPSTQSNSSPLSDERRRDDDANGGGGGGGTMGRLLVSVLSGGSVAPQVSEDLNNQIRQYSSAITGRGDYEEFIDHEKKSISSLGQEFLKQSRDLVTKNKASDITAYDYELVDRLARRYFTWMNSAHPVMHECRFFFLLRQYCAHPNNAALLDKFQVNMVIAISLASISRPHLSTSEIGRAAHDFFRVATDVSNQIIYGHGLQGLQNILLILQYTLLVPKAGNLWQLSGMAMRFATEMGLYTEPNPTETTDPITLDLRRRMFWTCYCIDRLLSTTMGRPTCIAESHISVNSPSVIGDRYITVNGILDGPSCQLKIAQIEQIRICRLQGEIHSRLYGSTSPENTPQDDLSSWSWHMYDQLRIWRNEFGLATPLITREWAELQFHIAVVLLFRPSPNRPNPSEEALHAAFHSSGEVMKLVKIMVRDFSAVFSWLTVQNLFMCGLTFVHSLKELVEKGTSKVCLTLAEIFHRTQACSATLETLSALEAGSTERMRNVFETASYTVLQGLSGVNQPFQRTNEHSNCIWAKIAASNDLSVKRPTTIENKIIQIQTSSPILKRWEDCIQTALNNHNEDHYREHDMHAIPQHISNCPSLTNPSPYIVKNIETWGPTQSSMDKLEPAPSGVPIPLENVSMERSTAAQPNSEPTRSSDLPDWNETELGAELERWFLYPFPEVTPSLSDLVNEQVGI</sequence>
<dbReference type="GO" id="GO:0043565">
    <property type="term" value="F:sequence-specific DNA binding"/>
    <property type="evidence" value="ECO:0007669"/>
    <property type="project" value="TreeGrafter"/>
</dbReference>